<gene>
    <name evidence="1" type="ORF">ACFSFY_13310</name>
</gene>
<evidence type="ECO:0008006" key="3">
    <source>
        <dbReference type="Google" id="ProtNLM"/>
    </source>
</evidence>
<proteinExistence type="predicted"/>
<dbReference type="Proteomes" id="UP001597218">
    <property type="component" value="Unassembled WGS sequence"/>
</dbReference>
<dbReference type="RefSeq" id="WP_381538782.1">
    <property type="nucleotide sequence ID" value="NZ_JBHUGI010000032.1"/>
</dbReference>
<dbReference type="EMBL" id="JBHUGI010000032">
    <property type="protein sequence ID" value="MFD1929015.1"/>
    <property type="molecule type" value="Genomic_DNA"/>
</dbReference>
<accession>A0ABW4SHP5</accession>
<evidence type="ECO:0000313" key="2">
    <source>
        <dbReference type="Proteomes" id="UP001597218"/>
    </source>
</evidence>
<keyword evidence="2" id="KW-1185">Reference proteome</keyword>
<evidence type="ECO:0000313" key="1">
    <source>
        <dbReference type="EMBL" id="MFD1929015.1"/>
    </source>
</evidence>
<reference evidence="2" key="1">
    <citation type="journal article" date="2019" name="Int. J. Syst. Evol. Microbiol.">
        <title>The Global Catalogue of Microorganisms (GCM) 10K type strain sequencing project: providing services to taxonomists for standard genome sequencing and annotation.</title>
        <authorList>
            <consortium name="The Broad Institute Genomics Platform"/>
            <consortium name="The Broad Institute Genome Sequencing Center for Infectious Disease"/>
            <person name="Wu L."/>
            <person name="Ma J."/>
        </authorList>
    </citation>
    <scope>NUCLEOTIDE SEQUENCE [LARGE SCALE GENOMIC DNA]</scope>
    <source>
        <strain evidence="2">CGMCC 4.7177</strain>
    </source>
</reference>
<dbReference type="PROSITE" id="PS51257">
    <property type="entry name" value="PROKAR_LIPOPROTEIN"/>
    <property type="match status" value="1"/>
</dbReference>
<protein>
    <recommendedName>
        <fullName evidence="3">Lipoprotein</fullName>
    </recommendedName>
</protein>
<name>A0ABW4SHP5_9BACL</name>
<sequence>MRIPKLFLGLSIFILLMAVGCSNLSNSSKIETHKTENPDATEILTLDTNADIFQFEGVIYQTGIDWVEELTLTKGEQVGEIKTRNDTDTKFEDEMSNKLPVGAKIFSAKEEGEVGGPILLVESEGKLIKYYGLVEG</sequence>
<comment type="caution">
    <text evidence="1">The sequence shown here is derived from an EMBL/GenBank/DDBJ whole genome shotgun (WGS) entry which is preliminary data.</text>
</comment>
<organism evidence="1 2">
    <name type="scientific">Sporosarcina siberiensis</name>
    <dbReference type="NCBI Taxonomy" id="1365606"/>
    <lineage>
        <taxon>Bacteria</taxon>
        <taxon>Bacillati</taxon>
        <taxon>Bacillota</taxon>
        <taxon>Bacilli</taxon>
        <taxon>Bacillales</taxon>
        <taxon>Caryophanaceae</taxon>
        <taxon>Sporosarcina</taxon>
    </lineage>
</organism>